<dbReference type="EMBL" id="CAKXAJ010003161">
    <property type="protein sequence ID" value="CAH2208335.1"/>
    <property type="molecule type" value="Genomic_DNA"/>
</dbReference>
<gene>
    <name evidence="1" type="primary">jg25594</name>
    <name evidence="1" type="ORF">PAEG_LOCUS951</name>
</gene>
<evidence type="ECO:0000313" key="2">
    <source>
        <dbReference type="Proteomes" id="UP000838756"/>
    </source>
</evidence>
<accession>A0A8S4QD16</accession>
<sequence length="116" mass="12847">MTCTRKCENTGAYSLTLIVTRDDSSVTIEQGSGAEPSFSGVHRVFDQGMHKEGRCHEMGKSYAFMTFTKILGLGSAFVCTPNPKISNNVLFEVHATAELNVLIEARGCIMWRRQIN</sequence>
<name>A0A8S4QD16_9NEOP</name>
<comment type="caution">
    <text evidence="1">The sequence shown here is derived from an EMBL/GenBank/DDBJ whole genome shotgun (WGS) entry which is preliminary data.</text>
</comment>
<organism evidence="1 2">
    <name type="scientific">Pararge aegeria aegeria</name>
    <dbReference type="NCBI Taxonomy" id="348720"/>
    <lineage>
        <taxon>Eukaryota</taxon>
        <taxon>Metazoa</taxon>
        <taxon>Ecdysozoa</taxon>
        <taxon>Arthropoda</taxon>
        <taxon>Hexapoda</taxon>
        <taxon>Insecta</taxon>
        <taxon>Pterygota</taxon>
        <taxon>Neoptera</taxon>
        <taxon>Endopterygota</taxon>
        <taxon>Lepidoptera</taxon>
        <taxon>Glossata</taxon>
        <taxon>Ditrysia</taxon>
        <taxon>Papilionoidea</taxon>
        <taxon>Nymphalidae</taxon>
        <taxon>Satyrinae</taxon>
        <taxon>Satyrini</taxon>
        <taxon>Parargina</taxon>
        <taxon>Pararge</taxon>
    </lineage>
</organism>
<evidence type="ECO:0000313" key="1">
    <source>
        <dbReference type="EMBL" id="CAH2208335.1"/>
    </source>
</evidence>
<proteinExistence type="predicted"/>
<keyword evidence="2" id="KW-1185">Reference proteome</keyword>
<dbReference type="Proteomes" id="UP000838756">
    <property type="component" value="Unassembled WGS sequence"/>
</dbReference>
<reference evidence="1" key="1">
    <citation type="submission" date="2022-03" db="EMBL/GenBank/DDBJ databases">
        <authorList>
            <person name="Lindestad O."/>
        </authorList>
    </citation>
    <scope>NUCLEOTIDE SEQUENCE</scope>
</reference>
<dbReference type="AlphaFoldDB" id="A0A8S4QD16"/>
<protein>
    <submittedName>
        <fullName evidence="1">Jg25594 protein</fullName>
    </submittedName>
</protein>